<gene>
    <name evidence="1" type="ORF">B0J11DRAFT_565303</name>
</gene>
<accession>A0A9P9EEA1</accession>
<protein>
    <submittedName>
        <fullName evidence="1">Uncharacterized protein</fullName>
    </submittedName>
</protein>
<evidence type="ECO:0000313" key="1">
    <source>
        <dbReference type="EMBL" id="KAH7136063.1"/>
    </source>
</evidence>
<name>A0A9P9EEA1_9PLEO</name>
<comment type="caution">
    <text evidence="1">The sequence shown here is derived from an EMBL/GenBank/DDBJ whole genome shotgun (WGS) entry which is preliminary data.</text>
</comment>
<dbReference type="OrthoDB" id="5409186at2759"/>
<dbReference type="EMBL" id="JAGMWT010000002">
    <property type="protein sequence ID" value="KAH7136063.1"/>
    <property type="molecule type" value="Genomic_DNA"/>
</dbReference>
<dbReference type="Proteomes" id="UP000700596">
    <property type="component" value="Unassembled WGS sequence"/>
</dbReference>
<dbReference type="AlphaFoldDB" id="A0A9P9EEA1"/>
<evidence type="ECO:0000313" key="2">
    <source>
        <dbReference type="Proteomes" id="UP000700596"/>
    </source>
</evidence>
<sequence length="251" mass="26932">MVKLLFTATPSIPVQQPIQTFFAGIQGAGNRDFGFVAAQMSCGLGGGSSCQTACGSSFDGCWGSSNATGCFNRDSGEICCKPTAAHSRGATCQMGYYCAEVVDDFENGLFCCSGTKTIEQCKVSVIDMFRRSRPPVPISAIRVVGGRGPTTTSASADPSSSTLETVVSDMTNKMRQQKEGVVIAEREMARRREENETAQAKGLELEAEVPLPWLKRIVSGRRGRAELDGRHIPELEGDNPCFELAARAQSR</sequence>
<keyword evidence="2" id="KW-1185">Reference proteome</keyword>
<reference evidence="1" key="1">
    <citation type="journal article" date="2021" name="Nat. Commun.">
        <title>Genetic determinants of endophytism in the Arabidopsis root mycobiome.</title>
        <authorList>
            <person name="Mesny F."/>
            <person name="Miyauchi S."/>
            <person name="Thiergart T."/>
            <person name="Pickel B."/>
            <person name="Atanasova L."/>
            <person name="Karlsson M."/>
            <person name="Huettel B."/>
            <person name="Barry K.W."/>
            <person name="Haridas S."/>
            <person name="Chen C."/>
            <person name="Bauer D."/>
            <person name="Andreopoulos W."/>
            <person name="Pangilinan J."/>
            <person name="LaButti K."/>
            <person name="Riley R."/>
            <person name="Lipzen A."/>
            <person name="Clum A."/>
            <person name="Drula E."/>
            <person name="Henrissat B."/>
            <person name="Kohler A."/>
            <person name="Grigoriev I.V."/>
            <person name="Martin F.M."/>
            <person name="Hacquard S."/>
        </authorList>
    </citation>
    <scope>NUCLEOTIDE SEQUENCE</scope>
    <source>
        <strain evidence="1">MPI-CAGE-CH-0243</strain>
    </source>
</reference>
<organism evidence="1 2">
    <name type="scientific">Dendryphion nanum</name>
    <dbReference type="NCBI Taxonomy" id="256645"/>
    <lineage>
        <taxon>Eukaryota</taxon>
        <taxon>Fungi</taxon>
        <taxon>Dikarya</taxon>
        <taxon>Ascomycota</taxon>
        <taxon>Pezizomycotina</taxon>
        <taxon>Dothideomycetes</taxon>
        <taxon>Pleosporomycetidae</taxon>
        <taxon>Pleosporales</taxon>
        <taxon>Torulaceae</taxon>
        <taxon>Dendryphion</taxon>
    </lineage>
</organism>
<proteinExistence type="predicted"/>